<evidence type="ECO:0000256" key="1">
    <source>
        <dbReference type="SAM" id="MobiDB-lite"/>
    </source>
</evidence>
<feature type="region of interest" description="Disordered" evidence="1">
    <location>
        <begin position="37"/>
        <end position="60"/>
    </location>
</feature>
<protein>
    <submittedName>
        <fullName evidence="3">Uncharacterized protein</fullName>
    </submittedName>
</protein>
<dbReference type="Proteomes" id="UP000030665">
    <property type="component" value="Unassembled WGS sequence"/>
</dbReference>
<name>A0A077YXT2_TRITR</name>
<feature type="chain" id="PRO_5001728213" evidence="2">
    <location>
        <begin position="19"/>
        <end position="659"/>
    </location>
</feature>
<dbReference type="OrthoDB" id="10465845at2759"/>
<dbReference type="EMBL" id="HG805826">
    <property type="protein sequence ID" value="CDW52579.1"/>
    <property type="molecule type" value="Genomic_DNA"/>
</dbReference>
<feature type="region of interest" description="Disordered" evidence="1">
    <location>
        <begin position="286"/>
        <end position="327"/>
    </location>
</feature>
<sequence>MNWLCTLALFVSFSSSVGLDWLERIEPDFIDREIQVKEQQVRPKSGKAETGADSSSGQFFGRTVISRRPGSLEEVEIHEYQHQPSSKELIRAAASPSKGSSKSAPQVRKQRQVMTGHSGAGLSRTSSRAEVEAQLGLAGKLQGSRQRRSLASLGSSLMRLAKIADNPPGAAEMRKAEMERAAAAKAKAPPPTYSQTKQAPVQSRIAQEEDVHASTEGDVTEITYRTTPALESNVYGETEAPSLKLSTPSDFEPYAMYTDVPSYASRYRRDIVTLAVLASLFGAPGESASAVQDVPSSRPVDQGEALDSLSGQMPKGKSPLASEPSFVPPADVADSEAASNLKQPSFENVKSAPVAQDYAPDLKPDVDVPNSLDVGRGASEIEKADEPAAQGAAVRAPAIPPDNVEWSGPEASYSTIDPSYWKMNDGIDNGLKGTAQDFSGETKWANEPARWKRSFGSISSVGMQFASDQQLTGGVEAVPSSLPMSSMPARGGILDTYGGPLPSAESDMPLKRSFAPPADISGGGEAANSFRQPASVANALGGLDDFRPAPVGQSYAPGVKSGFEFLPSVPESFAVAPGASDVQKLDRPLINAPDSQLSGPPSAQGPDVPSMKYENYLPPPPSPECSGSFPVEQSGRLASSYSGRLPSSMPVGEGINEGY</sequence>
<proteinExistence type="predicted"/>
<feature type="region of interest" description="Disordered" evidence="1">
    <location>
        <begin position="185"/>
        <end position="216"/>
    </location>
</feature>
<keyword evidence="2" id="KW-0732">Signal</keyword>
<feature type="compositionally biased region" description="Low complexity" evidence="1">
    <location>
        <begin position="92"/>
        <end position="105"/>
    </location>
</feature>
<reference evidence="3" key="1">
    <citation type="submission" date="2014-01" db="EMBL/GenBank/DDBJ databases">
        <authorList>
            <person name="Aslett M."/>
        </authorList>
    </citation>
    <scope>NUCLEOTIDE SEQUENCE</scope>
</reference>
<dbReference type="AlphaFoldDB" id="A0A077YXT2"/>
<reference evidence="3" key="2">
    <citation type="submission" date="2014-03" db="EMBL/GenBank/DDBJ databases">
        <title>The whipworm genome and dual-species transcriptomics of an intimate host-pathogen interaction.</title>
        <authorList>
            <person name="Foth B.J."/>
            <person name="Tsai I.J."/>
            <person name="Reid A.J."/>
            <person name="Bancroft A.J."/>
            <person name="Nichol S."/>
            <person name="Tracey A."/>
            <person name="Holroyd N."/>
            <person name="Cotton J.A."/>
            <person name="Stanley E.J."/>
            <person name="Zarowiecki M."/>
            <person name="Liu J.Z."/>
            <person name="Huckvale T."/>
            <person name="Cooper P.J."/>
            <person name="Grencis R.K."/>
            <person name="Berriman M."/>
        </authorList>
    </citation>
    <scope>NUCLEOTIDE SEQUENCE [LARGE SCALE GENOMIC DNA]</scope>
</reference>
<organism evidence="3 4">
    <name type="scientific">Trichuris trichiura</name>
    <name type="common">Whipworm</name>
    <name type="synonym">Trichocephalus trichiurus</name>
    <dbReference type="NCBI Taxonomy" id="36087"/>
    <lineage>
        <taxon>Eukaryota</taxon>
        <taxon>Metazoa</taxon>
        <taxon>Ecdysozoa</taxon>
        <taxon>Nematoda</taxon>
        <taxon>Enoplea</taxon>
        <taxon>Dorylaimia</taxon>
        <taxon>Trichinellida</taxon>
        <taxon>Trichuridae</taxon>
        <taxon>Trichuris</taxon>
    </lineage>
</organism>
<accession>A0A077YXT2</accession>
<feature type="region of interest" description="Disordered" evidence="1">
    <location>
        <begin position="585"/>
        <end position="659"/>
    </location>
</feature>
<evidence type="ECO:0000256" key="2">
    <source>
        <dbReference type="SAM" id="SignalP"/>
    </source>
</evidence>
<evidence type="ECO:0000313" key="3">
    <source>
        <dbReference type="EMBL" id="CDW52579.1"/>
    </source>
</evidence>
<feature type="region of interest" description="Disordered" evidence="1">
    <location>
        <begin position="80"/>
        <end position="128"/>
    </location>
</feature>
<keyword evidence="4" id="KW-1185">Reference proteome</keyword>
<evidence type="ECO:0000313" key="4">
    <source>
        <dbReference type="Proteomes" id="UP000030665"/>
    </source>
</evidence>
<feature type="signal peptide" evidence="2">
    <location>
        <begin position="1"/>
        <end position="18"/>
    </location>
</feature>
<feature type="compositionally biased region" description="Basic and acidic residues" evidence="1">
    <location>
        <begin position="206"/>
        <end position="215"/>
    </location>
</feature>
<feature type="compositionally biased region" description="Polar residues" evidence="1">
    <location>
        <begin position="193"/>
        <end position="205"/>
    </location>
</feature>
<gene>
    <name evidence="3" type="ORF">TTRE_0000084101</name>
</gene>